<evidence type="ECO:0000256" key="2">
    <source>
        <dbReference type="ARBA" id="ARBA00009142"/>
    </source>
</evidence>
<dbReference type="RefSeq" id="WP_092476245.1">
    <property type="nucleotide sequence ID" value="NZ_FOOX01000040.1"/>
</dbReference>
<evidence type="ECO:0000256" key="4">
    <source>
        <dbReference type="ARBA" id="ARBA00022475"/>
    </source>
</evidence>
<evidence type="ECO:0000313" key="9">
    <source>
        <dbReference type="EMBL" id="SFH41658.1"/>
    </source>
</evidence>
<evidence type="ECO:0000256" key="5">
    <source>
        <dbReference type="ARBA" id="ARBA00022692"/>
    </source>
</evidence>
<feature type="transmembrane region" description="Helical" evidence="8">
    <location>
        <begin position="97"/>
        <end position="115"/>
    </location>
</feature>
<feature type="transmembrane region" description="Helical" evidence="8">
    <location>
        <begin position="226"/>
        <end position="244"/>
    </location>
</feature>
<evidence type="ECO:0000256" key="1">
    <source>
        <dbReference type="ARBA" id="ARBA00004651"/>
    </source>
</evidence>
<dbReference type="InterPro" id="IPR052017">
    <property type="entry name" value="TSUP"/>
</dbReference>
<dbReference type="Pfam" id="PF01925">
    <property type="entry name" value="TauE"/>
    <property type="match status" value="1"/>
</dbReference>
<keyword evidence="6 8" id="KW-1133">Transmembrane helix</keyword>
<evidence type="ECO:0000256" key="7">
    <source>
        <dbReference type="ARBA" id="ARBA00023136"/>
    </source>
</evidence>
<keyword evidence="7 8" id="KW-0472">Membrane</keyword>
<evidence type="ECO:0000313" key="10">
    <source>
        <dbReference type="Proteomes" id="UP000199337"/>
    </source>
</evidence>
<comment type="similarity">
    <text evidence="2 8">Belongs to the 4-toluene sulfonate uptake permease (TSUP) (TC 2.A.102) family.</text>
</comment>
<feature type="transmembrane region" description="Helical" evidence="8">
    <location>
        <begin position="196"/>
        <end position="214"/>
    </location>
</feature>
<dbReference type="GO" id="GO:0005886">
    <property type="term" value="C:plasma membrane"/>
    <property type="evidence" value="ECO:0007669"/>
    <property type="project" value="UniProtKB-SubCell"/>
</dbReference>
<keyword evidence="5 8" id="KW-0812">Transmembrane</keyword>
<dbReference type="InterPro" id="IPR002781">
    <property type="entry name" value="TM_pro_TauE-like"/>
</dbReference>
<sequence length="245" mass="27218">MEMEALLFLILIVGLSAFVQGLTGFGVGIPMMLFLPYMFSYQTAVAITVICAIVMSCVLLFKTRENVEIKEILPVVIPVLIMQIISTYFLFVLNNDVLTIVLVIILLLFAGLFIVSDRRWQIKASVPNSILAGCVTGVCNMLGMSGPPLGYYYHSIFENNIRYLANLQATLLITLTILLVQHIIEGNITLVTFEYSAIASVVCVIVLLPALKVFKKLDRSKLTQIIIVFLIVMAIMKLAEFYLLG</sequence>
<keyword evidence="3" id="KW-0813">Transport</keyword>
<dbReference type="PANTHER" id="PTHR30269:SF37">
    <property type="entry name" value="MEMBRANE TRANSPORTER PROTEIN"/>
    <property type="match status" value="1"/>
</dbReference>
<dbReference type="Proteomes" id="UP000199337">
    <property type="component" value="Unassembled WGS sequence"/>
</dbReference>
<evidence type="ECO:0000256" key="8">
    <source>
        <dbReference type="RuleBase" id="RU363041"/>
    </source>
</evidence>
<proteinExistence type="inferred from homology"/>
<evidence type="ECO:0000256" key="6">
    <source>
        <dbReference type="ARBA" id="ARBA00022989"/>
    </source>
</evidence>
<comment type="subcellular location">
    <subcellularLocation>
        <location evidence="1 8">Cell membrane</location>
        <topology evidence="1 8">Multi-pass membrane protein</topology>
    </subcellularLocation>
</comment>
<evidence type="ECO:0000256" key="3">
    <source>
        <dbReference type="ARBA" id="ARBA00022448"/>
    </source>
</evidence>
<dbReference type="OrthoDB" id="7843147at2"/>
<accession>A0A1I2ZV30</accession>
<feature type="transmembrane region" description="Helical" evidence="8">
    <location>
        <begin position="72"/>
        <end position="91"/>
    </location>
</feature>
<name>A0A1I2ZV30_9FIRM</name>
<reference evidence="10" key="1">
    <citation type="submission" date="2016-10" db="EMBL/GenBank/DDBJ databases">
        <authorList>
            <person name="Varghese N."/>
            <person name="Submissions S."/>
        </authorList>
    </citation>
    <scope>NUCLEOTIDE SEQUENCE [LARGE SCALE GENOMIC DNA]</scope>
    <source>
        <strain evidence="10">DSM 17038</strain>
    </source>
</reference>
<feature type="transmembrane region" description="Helical" evidence="8">
    <location>
        <begin position="163"/>
        <end position="184"/>
    </location>
</feature>
<organism evidence="9 10">
    <name type="scientific">Desulfotruncus arcticus DSM 17038</name>
    <dbReference type="NCBI Taxonomy" id="1121424"/>
    <lineage>
        <taxon>Bacteria</taxon>
        <taxon>Bacillati</taxon>
        <taxon>Bacillota</taxon>
        <taxon>Clostridia</taxon>
        <taxon>Eubacteriales</taxon>
        <taxon>Desulfallaceae</taxon>
        <taxon>Desulfotruncus</taxon>
    </lineage>
</organism>
<keyword evidence="4 8" id="KW-1003">Cell membrane</keyword>
<dbReference type="STRING" id="341036.SAMN05660649_05129"/>
<dbReference type="PANTHER" id="PTHR30269">
    <property type="entry name" value="TRANSMEMBRANE PROTEIN YFCA"/>
    <property type="match status" value="1"/>
</dbReference>
<keyword evidence="10" id="KW-1185">Reference proteome</keyword>
<dbReference type="EMBL" id="FOOX01000040">
    <property type="protein sequence ID" value="SFH41658.1"/>
    <property type="molecule type" value="Genomic_DNA"/>
</dbReference>
<dbReference type="AlphaFoldDB" id="A0A1I2ZV30"/>
<feature type="transmembrane region" description="Helical" evidence="8">
    <location>
        <begin position="37"/>
        <end position="60"/>
    </location>
</feature>
<gene>
    <name evidence="9" type="ORF">SAMN05660649_05129</name>
</gene>
<protein>
    <recommendedName>
        <fullName evidence="8">Probable membrane transporter protein</fullName>
    </recommendedName>
</protein>